<name>A0A6A6VQY1_9PLEO</name>
<feature type="transmembrane region" description="Helical" evidence="1">
    <location>
        <begin position="28"/>
        <end position="48"/>
    </location>
</feature>
<feature type="transmembrane region" description="Helical" evidence="1">
    <location>
        <begin position="128"/>
        <end position="147"/>
    </location>
</feature>
<evidence type="ECO:0000313" key="3">
    <source>
        <dbReference type="Proteomes" id="UP000799440"/>
    </source>
</evidence>
<keyword evidence="3" id="KW-1185">Reference proteome</keyword>
<organism evidence="2 3">
    <name type="scientific">Sporormia fimetaria CBS 119925</name>
    <dbReference type="NCBI Taxonomy" id="1340428"/>
    <lineage>
        <taxon>Eukaryota</taxon>
        <taxon>Fungi</taxon>
        <taxon>Dikarya</taxon>
        <taxon>Ascomycota</taxon>
        <taxon>Pezizomycotina</taxon>
        <taxon>Dothideomycetes</taxon>
        <taxon>Pleosporomycetidae</taxon>
        <taxon>Pleosporales</taxon>
        <taxon>Sporormiaceae</taxon>
        <taxon>Sporormia</taxon>
    </lineage>
</organism>
<sequence length="279" mass="31381">MRVSLDSRYYARKFWVLFHHKQQLYKKGLFLSSSLHRAILFALLFASWTYSPTSLLPTTLCLVFLEFVSWYLRNQLFRDPEWFLAIRRPSRRYRVAVCVAPASYAIVDLFVHGLLTRQYFSSSQGLPWAMRLQVVGLVIALLPYYALGSYMIWRFLLSTDSGVLYEPVDTSVEPLSIHRYTDDGHDHASPSGNGLLADAYSKQSHEQGTLVSTPLIPVGGASSAQIAATPSSQAATVPISVHCPTVARFQYTPESQNGFHSWLGCRLVSTSLLVQDPLK</sequence>
<keyword evidence="1" id="KW-0812">Transmembrane</keyword>
<feature type="transmembrane region" description="Helical" evidence="1">
    <location>
        <begin position="54"/>
        <end position="72"/>
    </location>
</feature>
<accession>A0A6A6VQY1</accession>
<keyword evidence="1" id="KW-1133">Transmembrane helix</keyword>
<protein>
    <submittedName>
        <fullName evidence="2">Uncharacterized protein</fullName>
    </submittedName>
</protein>
<reference evidence="2" key="1">
    <citation type="journal article" date="2020" name="Stud. Mycol.">
        <title>101 Dothideomycetes genomes: a test case for predicting lifestyles and emergence of pathogens.</title>
        <authorList>
            <person name="Haridas S."/>
            <person name="Albert R."/>
            <person name="Binder M."/>
            <person name="Bloem J."/>
            <person name="Labutti K."/>
            <person name="Salamov A."/>
            <person name="Andreopoulos B."/>
            <person name="Baker S."/>
            <person name="Barry K."/>
            <person name="Bills G."/>
            <person name="Bluhm B."/>
            <person name="Cannon C."/>
            <person name="Castanera R."/>
            <person name="Culley D."/>
            <person name="Daum C."/>
            <person name="Ezra D."/>
            <person name="Gonzalez J."/>
            <person name="Henrissat B."/>
            <person name="Kuo A."/>
            <person name="Liang C."/>
            <person name="Lipzen A."/>
            <person name="Lutzoni F."/>
            <person name="Magnuson J."/>
            <person name="Mondo S."/>
            <person name="Nolan M."/>
            <person name="Ohm R."/>
            <person name="Pangilinan J."/>
            <person name="Park H.-J."/>
            <person name="Ramirez L."/>
            <person name="Alfaro M."/>
            <person name="Sun H."/>
            <person name="Tritt A."/>
            <person name="Yoshinaga Y."/>
            <person name="Zwiers L.-H."/>
            <person name="Turgeon B."/>
            <person name="Goodwin S."/>
            <person name="Spatafora J."/>
            <person name="Crous P."/>
            <person name="Grigoriev I."/>
        </authorList>
    </citation>
    <scope>NUCLEOTIDE SEQUENCE</scope>
    <source>
        <strain evidence="2">CBS 119925</strain>
    </source>
</reference>
<dbReference type="Proteomes" id="UP000799440">
    <property type="component" value="Unassembled WGS sequence"/>
</dbReference>
<gene>
    <name evidence="2" type="ORF">M011DRAFT_455019</name>
</gene>
<evidence type="ECO:0000313" key="2">
    <source>
        <dbReference type="EMBL" id="KAF2752204.1"/>
    </source>
</evidence>
<evidence type="ECO:0000256" key="1">
    <source>
        <dbReference type="SAM" id="Phobius"/>
    </source>
</evidence>
<proteinExistence type="predicted"/>
<feature type="transmembrane region" description="Helical" evidence="1">
    <location>
        <begin position="93"/>
        <end position="116"/>
    </location>
</feature>
<keyword evidence="1" id="KW-0472">Membrane</keyword>
<dbReference type="EMBL" id="MU006561">
    <property type="protein sequence ID" value="KAF2752204.1"/>
    <property type="molecule type" value="Genomic_DNA"/>
</dbReference>
<dbReference type="OrthoDB" id="5228748at2759"/>
<dbReference type="AlphaFoldDB" id="A0A6A6VQY1"/>